<protein>
    <recommendedName>
        <fullName evidence="1">Aspartyl/glutamyl-tRNA(Asn/Gln) amidotransferase subunit C</fullName>
        <shortName evidence="1">Asp/Glu-ADT subunit C</shortName>
        <ecNumber evidence="1">6.3.5.-</ecNumber>
    </recommendedName>
</protein>
<keyword evidence="1" id="KW-0547">Nucleotide-binding</keyword>
<dbReference type="Pfam" id="PF02686">
    <property type="entry name" value="GatC"/>
    <property type="match status" value="1"/>
</dbReference>
<proteinExistence type="inferred from homology"/>
<keyword evidence="1" id="KW-0648">Protein biosynthesis</keyword>
<dbReference type="AlphaFoldDB" id="A0A554LM72"/>
<organism evidence="2 3">
    <name type="scientific">Candidatus Berkelbacteria bacterium Athens1014_28</name>
    <dbReference type="NCBI Taxonomy" id="2017145"/>
    <lineage>
        <taxon>Bacteria</taxon>
        <taxon>Candidatus Berkelbacteria</taxon>
    </lineage>
</organism>
<sequence length="99" mass="11166">MKNNEEKNQWVLDVARLSRIELTSAEVEKFSVQLKSILDYVAELNEVDTSGAEVTAQVTGLSDVFVDDKIKPNEISWQEIEKNASDFQEGSFKVPAVFE</sequence>
<dbReference type="Proteomes" id="UP000316495">
    <property type="component" value="Unassembled WGS sequence"/>
</dbReference>
<evidence type="ECO:0000256" key="1">
    <source>
        <dbReference type="HAMAP-Rule" id="MF_00122"/>
    </source>
</evidence>
<evidence type="ECO:0000313" key="2">
    <source>
        <dbReference type="EMBL" id="TSC93973.1"/>
    </source>
</evidence>
<accession>A0A554LM72</accession>
<dbReference type="InterPro" id="IPR036113">
    <property type="entry name" value="Asp/Glu-ADT_sf_sub_c"/>
</dbReference>
<dbReference type="GO" id="GO:0016740">
    <property type="term" value="F:transferase activity"/>
    <property type="evidence" value="ECO:0007669"/>
    <property type="project" value="UniProtKB-KW"/>
</dbReference>
<dbReference type="HAMAP" id="MF_00122">
    <property type="entry name" value="GatC"/>
    <property type="match status" value="1"/>
</dbReference>
<comment type="function">
    <text evidence="1">Allows the formation of correctly charged Asn-tRNA(Asn) or Gln-tRNA(Gln) through the transamidation of misacylated Asp-tRNA(Asn) or Glu-tRNA(Gln) in organisms which lack either or both of asparaginyl-tRNA or glutaminyl-tRNA synthetases. The reaction takes place in the presence of glutamine and ATP through an activated phospho-Asp-tRNA(Asn) or phospho-Glu-tRNA(Gln).</text>
</comment>
<gene>
    <name evidence="1" type="primary">gatC</name>
    <name evidence="2" type="ORF">Athens101428_447</name>
</gene>
<keyword evidence="1" id="KW-0067">ATP-binding</keyword>
<dbReference type="InterPro" id="IPR003837">
    <property type="entry name" value="GatC"/>
</dbReference>
<evidence type="ECO:0000313" key="3">
    <source>
        <dbReference type="Proteomes" id="UP000316495"/>
    </source>
</evidence>
<dbReference type="EMBL" id="VMGN01000023">
    <property type="protein sequence ID" value="TSC93973.1"/>
    <property type="molecule type" value="Genomic_DNA"/>
</dbReference>
<dbReference type="GO" id="GO:0006412">
    <property type="term" value="P:translation"/>
    <property type="evidence" value="ECO:0007669"/>
    <property type="project" value="UniProtKB-UniRule"/>
</dbReference>
<comment type="catalytic activity">
    <reaction evidence="1">
        <text>L-aspartyl-tRNA(Asn) + L-glutamine + ATP + H2O = L-asparaginyl-tRNA(Asn) + L-glutamate + ADP + phosphate + 2 H(+)</text>
        <dbReference type="Rhea" id="RHEA:14513"/>
        <dbReference type="Rhea" id="RHEA-COMP:9674"/>
        <dbReference type="Rhea" id="RHEA-COMP:9677"/>
        <dbReference type="ChEBI" id="CHEBI:15377"/>
        <dbReference type="ChEBI" id="CHEBI:15378"/>
        <dbReference type="ChEBI" id="CHEBI:29985"/>
        <dbReference type="ChEBI" id="CHEBI:30616"/>
        <dbReference type="ChEBI" id="CHEBI:43474"/>
        <dbReference type="ChEBI" id="CHEBI:58359"/>
        <dbReference type="ChEBI" id="CHEBI:78515"/>
        <dbReference type="ChEBI" id="CHEBI:78516"/>
        <dbReference type="ChEBI" id="CHEBI:456216"/>
    </reaction>
</comment>
<dbReference type="GO" id="GO:0050566">
    <property type="term" value="F:asparaginyl-tRNA synthase (glutamine-hydrolyzing) activity"/>
    <property type="evidence" value="ECO:0007669"/>
    <property type="project" value="RHEA"/>
</dbReference>
<keyword evidence="1" id="KW-0436">Ligase</keyword>
<dbReference type="Gene3D" id="1.10.20.60">
    <property type="entry name" value="Glu-tRNAGln amidotransferase C subunit, N-terminal domain"/>
    <property type="match status" value="1"/>
</dbReference>
<comment type="caution">
    <text evidence="2">The sequence shown here is derived from an EMBL/GenBank/DDBJ whole genome shotgun (WGS) entry which is preliminary data.</text>
</comment>
<dbReference type="GO" id="GO:0050567">
    <property type="term" value="F:glutaminyl-tRNA synthase (glutamine-hydrolyzing) activity"/>
    <property type="evidence" value="ECO:0007669"/>
    <property type="project" value="UniProtKB-UniRule"/>
</dbReference>
<dbReference type="SUPFAM" id="SSF141000">
    <property type="entry name" value="Glu-tRNAGln amidotransferase C subunit"/>
    <property type="match status" value="1"/>
</dbReference>
<dbReference type="GO" id="GO:0005524">
    <property type="term" value="F:ATP binding"/>
    <property type="evidence" value="ECO:0007669"/>
    <property type="project" value="UniProtKB-KW"/>
</dbReference>
<comment type="subunit">
    <text evidence="1">Heterotrimer of A, B and C subunits.</text>
</comment>
<comment type="catalytic activity">
    <reaction evidence="1">
        <text>L-glutamyl-tRNA(Gln) + L-glutamine + ATP + H2O = L-glutaminyl-tRNA(Gln) + L-glutamate + ADP + phosphate + H(+)</text>
        <dbReference type="Rhea" id="RHEA:17521"/>
        <dbReference type="Rhea" id="RHEA-COMP:9681"/>
        <dbReference type="Rhea" id="RHEA-COMP:9684"/>
        <dbReference type="ChEBI" id="CHEBI:15377"/>
        <dbReference type="ChEBI" id="CHEBI:15378"/>
        <dbReference type="ChEBI" id="CHEBI:29985"/>
        <dbReference type="ChEBI" id="CHEBI:30616"/>
        <dbReference type="ChEBI" id="CHEBI:43474"/>
        <dbReference type="ChEBI" id="CHEBI:58359"/>
        <dbReference type="ChEBI" id="CHEBI:78520"/>
        <dbReference type="ChEBI" id="CHEBI:78521"/>
        <dbReference type="ChEBI" id="CHEBI:456216"/>
    </reaction>
</comment>
<dbReference type="NCBIfam" id="TIGR00135">
    <property type="entry name" value="gatC"/>
    <property type="match status" value="1"/>
</dbReference>
<keyword evidence="2" id="KW-0808">Transferase</keyword>
<reference evidence="2 3" key="1">
    <citation type="submission" date="2017-07" db="EMBL/GenBank/DDBJ databases">
        <title>Mechanisms for carbon and nitrogen cycling indicate functional differentiation within the Candidate Phyla Radiation.</title>
        <authorList>
            <person name="Danczak R.E."/>
            <person name="Johnston M.D."/>
            <person name="Kenah C."/>
            <person name="Slattery M."/>
            <person name="Wrighton K.C."/>
            <person name="Wilkins M.J."/>
        </authorList>
    </citation>
    <scope>NUCLEOTIDE SEQUENCE [LARGE SCALE GENOMIC DNA]</scope>
    <source>
        <strain evidence="2">Athens1014_28</strain>
    </source>
</reference>
<dbReference type="GO" id="GO:0006450">
    <property type="term" value="P:regulation of translational fidelity"/>
    <property type="evidence" value="ECO:0007669"/>
    <property type="project" value="InterPro"/>
</dbReference>
<dbReference type="EC" id="6.3.5.-" evidence="1"/>
<name>A0A554LM72_9BACT</name>
<comment type="similarity">
    <text evidence="1">Belongs to the GatC family.</text>
</comment>